<dbReference type="KEGG" id="vne:CFK40_07165"/>
<accession>A0A221MAW2</accession>
<dbReference type="EMBL" id="CP022437">
    <property type="protein sequence ID" value="ASN04808.1"/>
    <property type="molecule type" value="Genomic_DNA"/>
</dbReference>
<dbReference type="Proteomes" id="UP000204391">
    <property type="component" value="Chromosome"/>
</dbReference>
<proteinExistence type="predicted"/>
<sequence length="119" mass="13274">MKKFMLFIGGLVALLILLSMLGPIILLGVSVWLLYVIFKQFIKSDSTVGKIGWVIAGLVVISIGLSNIYAVIGVAAAVALYLIIKNWKSDKHESHEQTVVEDDPFKNFERQWAELNNLK</sequence>
<evidence type="ECO:0000313" key="3">
    <source>
        <dbReference type="Proteomes" id="UP000204391"/>
    </source>
</evidence>
<dbReference type="RefSeq" id="WP_089531659.1">
    <property type="nucleotide sequence ID" value="NZ_CP022437.1"/>
</dbReference>
<evidence type="ECO:0000256" key="1">
    <source>
        <dbReference type="SAM" id="Phobius"/>
    </source>
</evidence>
<dbReference type="OrthoDB" id="2971941at2"/>
<name>A0A221MAW2_9BACI</name>
<reference evidence="2 3" key="1">
    <citation type="journal article" date="2003" name="Int. J. Syst. Evol. Microbiol.">
        <title>Virgibacillus carmonensis sp. nov., Virgibacillus necropolis sp. nov. and Virgibacillus picturae sp. nov., three novel species isolated from deteriorated mural paintings, transfer of the species of the genus salibacillus to Virgibacillus, as Virgibacillus marismortui comb. nov. and Virgibacillus salexigens comb. nov., and emended description of the genus Virgibacillus.</title>
        <authorList>
            <person name="Heyrman J."/>
            <person name="Logan N.A."/>
            <person name="Busse H.J."/>
            <person name="Balcaen A."/>
            <person name="Lebbe L."/>
            <person name="Rodriguez-Diaz M."/>
            <person name="Swings J."/>
            <person name="De Vos P."/>
        </authorList>
    </citation>
    <scope>NUCLEOTIDE SEQUENCE [LARGE SCALE GENOMIC DNA]</scope>
    <source>
        <strain evidence="2 3">LMG 19488</strain>
    </source>
</reference>
<keyword evidence="1" id="KW-0812">Transmembrane</keyword>
<organism evidence="2 3">
    <name type="scientific">Virgibacillus necropolis</name>
    <dbReference type="NCBI Taxonomy" id="163877"/>
    <lineage>
        <taxon>Bacteria</taxon>
        <taxon>Bacillati</taxon>
        <taxon>Bacillota</taxon>
        <taxon>Bacilli</taxon>
        <taxon>Bacillales</taxon>
        <taxon>Bacillaceae</taxon>
        <taxon>Virgibacillus</taxon>
    </lineage>
</organism>
<keyword evidence="2" id="KW-0969">Cilium</keyword>
<protein>
    <submittedName>
        <fullName evidence="2">Flagellar basal body rod protein</fullName>
    </submittedName>
</protein>
<keyword evidence="3" id="KW-1185">Reference proteome</keyword>
<feature type="transmembrane region" description="Helical" evidence="1">
    <location>
        <begin position="12"/>
        <end position="38"/>
    </location>
</feature>
<gene>
    <name evidence="2" type="ORF">CFK40_07165</name>
</gene>
<evidence type="ECO:0000313" key="2">
    <source>
        <dbReference type="EMBL" id="ASN04808.1"/>
    </source>
</evidence>
<keyword evidence="1" id="KW-0472">Membrane</keyword>
<dbReference type="AlphaFoldDB" id="A0A221MAW2"/>
<keyword evidence="2" id="KW-0966">Cell projection</keyword>
<feature type="transmembrane region" description="Helical" evidence="1">
    <location>
        <begin position="50"/>
        <end position="83"/>
    </location>
</feature>
<keyword evidence="1" id="KW-1133">Transmembrane helix</keyword>
<keyword evidence="2" id="KW-0282">Flagellum</keyword>